<dbReference type="GO" id="GO:0005737">
    <property type="term" value="C:cytoplasm"/>
    <property type="evidence" value="ECO:0007669"/>
    <property type="project" value="TreeGrafter"/>
</dbReference>
<dbReference type="GO" id="GO:0008349">
    <property type="term" value="F:MAP kinase kinase kinase kinase activity"/>
    <property type="evidence" value="ECO:0007669"/>
    <property type="project" value="TreeGrafter"/>
</dbReference>
<keyword evidence="2" id="KW-0723">Serine/threonine-protein kinase</keyword>
<evidence type="ECO:0000256" key="2">
    <source>
        <dbReference type="ARBA" id="ARBA00022527"/>
    </source>
</evidence>
<dbReference type="PANTHER" id="PTHR48012:SF15">
    <property type="entry name" value="MITOGEN-ACTIVATED PROTEIN KINASE KINASE KINASE KINASE 1"/>
    <property type="match status" value="1"/>
</dbReference>
<evidence type="ECO:0000256" key="5">
    <source>
        <dbReference type="ARBA" id="ARBA00022840"/>
    </source>
</evidence>
<feature type="domain" description="Protein kinase" evidence="6">
    <location>
        <begin position="1"/>
        <end position="136"/>
    </location>
</feature>
<dbReference type="Pfam" id="PF00069">
    <property type="entry name" value="Pkinase"/>
    <property type="match status" value="1"/>
</dbReference>
<evidence type="ECO:0000313" key="8">
    <source>
        <dbReference type="Proteomes" id="UP000694523"/>
    </source>
</evidence>
<reference evidence="7" key="1">
    <citation type="submission" date="2025-08" db="UniProtKB">
        <authorList>
            <consortium name="Ensembl"/>
        </authorList>
    </citation>
    <scope>IDENTIFICATION</scope>
</reference>
<sequence length="136" mass="15418">MIPGFDASARNHQFQIHKNILIKQTCVPLFQARNKETQELTALKRIKMEPEEDFSVIQQEIIIVKSCKHPNIVAYYGSYIQDSELWICMEFCGGGSLQDVYHGQAPFPHTAHTQLSLFLHGHTAHSAVSILTHCTL</sequence>
<dbReference type="AlphaFoldDB" id="A0A8C6WWV1"/>
<evidence type="ECO:0000256" key="4">
    <source>
        <dbReference type="ARBA" id="ARBA00022777"/>
    </source>
</evidence>
<organism evidence="7 8">
    <name type="scientific">Neogobius melanostomus</name>
    <name type="common">round goby</name>
    <dbReference type="NCBI Taxonomy" id="47308"/>
    <lineage>
        <taxon>Eukaryota</taxon>
        <taxon>Metazoa</taxon>
        <taxon>Chordata</taxon>
        <taxon>Craniata</taxon>
        <taxon>Vertebrata</taxon>
        <taxon>Euteleostomi</taxon>
        <taxon>Actinopterygii</taxon>
        <taxon>Neopterygii</taxon>
        <taxon>Teleostei</taxon>
        <taxon>Neoteleostei</taxon>
        <taxon>Acanthomorphata</taxon>
        <taxon>Gobiaria</taxon>
        <taxon>Gobiiformes</taxon>
        <taxon>Gobioidei</taxon>
        <taxon>Gobiidae</taxon>
        <taxon>Benthophilinae</taxon>
        <taxon>Neogobiini</taxon>
        <taxon>Neogobius</taxon>
    </lineage>
</organism>
<keyword evidence="3" id="KW-0547">Nucleotide-binding</keyword>
<accession>A0A8C6WWV1</accession>
<proteinExistence type="inferred from homology"/>
<evidence type="ECO:0000313" key="7">
    <source>
        <dbReference type="Ensembl" id="ENSNMLP00000037850.1"/>
    </source>
</evidence>
<keyword evidence="4" id="KW-0418">Kinase</keyword>
<evidence type="ECO:0000256" key="3">
    <source>
        <dbReference type="ARBA" id="ARBA00022741"/>
    </source>
</evidence>
<dbReference type="InterPro" id="IPR000719">
    <property type="entry name" value="Prot_kinase_dom"/>
</dbReference>
<keyword evidence="8" id="KW-1185">Reference proteome</keyword>
<dbReference type="Ensembl" id="ENSNMLT00000042150.1">
    <property type="protein sequence ID" value="ENSNMLP00000037850.1"/>
    <property type="gene ID" value="ENSNMLG00000023420.1"/>
</dbReference>
<dbReference type="PROSITE" id="PS50011">
    <property type="entry name" value="PROTEIN_KINASE_DOM"/>
    <property type="match status" value="1"/>
</dbReference>
<dbReference type="PANTHER" id="PTHR48012">
    <property type="entry name" value="STERILE20-LIKE KINASE, ISOFORM B-RELATED"/>
    <property type="match status" value="1"/>
</dbReference>
<dbReference type="Proteomes" id="UP000694523">
    <property type="component" value="Unplaced"/>
</dbReference>
<keyword evidence="4" id="KW-0808">Transferase</keyword>
<name>A0A8C6WWV1_9GOBI</name>
<dbReference type="SUPFAM" id="SSF56112">
    <property type="entry name" value="Protein kinase-like (PK-like)"/>
    <property type="match status" value="1"/>
</dbReference>
<reference evidence="7" key="2">
    <citation type="submission" date="2025-09" db="UniProtKB">
        <authorList>
            <consortium name="Ensembl"/>
        </authorList>
    </citation>
    <scope>IDENTIFICATION</scope>
</reference>
<comment type="similarity">
    <text evidence="1">Belongs to the protein kinase superfamily. STE Ser/Thr protein kinase family. STE20 subfamily.</text>
</comment>
<evidence type="ECO:0000256" key="1">
    <source>
        <dbReference type="ARBA" id="ARBA00008874"/>
    </source>
</evidence>
<dbReference type="GO" id="GO:0005524">
    <property type="term" value="F:ATP binding"/>
    <property type="evidence" value="ECO:0007669"/>
    <property type="project" value="UniProtKB-KW"/>
</dbReference>
<keyword evidence="5" id="KW-0067">ATP-binding</keyword>
<dbReference type="Gene3D" id="1.10.510.10">
    <property type="entry name" value="Transferase(Phosphotransferase) domain 1"/>
    <property type="match status" value="1"/>
</dbReference>
<dbReference type="InterPro" id="IPR050629">
    <property type="entry name" value="STE20/SPS1-PAK"/>
</dbReference>
<protein>
    <recommendedName>
        <fullName evidence="6">Protein kinase domain-containing protein</fullName>
    </recommendedName>
</protein>
<dbReference type="InterPro" id="IPR011009">
    <property type="entry name" value="Kinase-like_dom_sf"/>
</dbReference>
<evidence type="ECO:0000259" key="6">
    <source>
        <dbReference type="PROSITE" id="PS50011"/>
    </source>
</evidence>